<dbReference type="RefSeq" id="NP_001292345.1">
    <property type="nucleotide sequence ID" value="NM_001305416.1"/>
</dbReference>
<dbReference type="Gene3D" id="1.20.1250.10">
    <property type="match status" value="1"/>
</dbReference>
<evidence type="ECO:0000256" key="4">
    <source>
        <dbReference type="ARBA" id="ARBA00015150"/>
    </source>
</evidence>
<evidence type="ECO:0000256" key="1">
    <source>
        <dbReference type="ARBA" id="ARBA00004496"/>
    </source>
</evidence>
<evidence type="ECO:0000256" key="6">
    <source>
        <dbReference type="ARBA" id="ARBA00022490"/>
    </source>
</evidence>
<comment type="function">
    <text evidence="12">CNTF is a survival factor for various neuronal cell types. Seems to prevent the degeneration of motor axons after axotomy.</text>
</comment>
<evidence type="ECO:0000256" key="8">
    <source>
        <dbReference type="ARBA" id="ARBA00022525"/>
    </source>
</evidence>
<dbReference type="InterPro" id="IPR009079">
    <property type="entry name" value="4_helix_cytokine-like_core"/>
</dbReference>
<dbReference type="GO" id="GO:0005125">
    <property type="term" value="F:cytokine activity"/>
    <property type="evidence" value="ECO:0007669"/>
    <property type="project" value="UniProtKB-KW"/>
</dbReference>
<evidence type="ECO:0000313" key="13">
    <source>
        <dbReference type="EMBL" id="BAN29070.1"/>
    </source>
</evidence>
<evidence type="ECO:0000256" key="3">
    <source>
        <dbReference type="ARBA" id="ARBA00007988"/>
    </source>
</evidence>
<dbReference type="SUPFAM" id="SSF47266">
    <property type="entry name" value="4-helical cytokines"/>
    <property type="match status" value="1"/>
</dbReference>
<accession>A0A060N3C7</accession>
<evidence type="ECO:0000256" key="12">
    <source>
        <dbReference type="ARBA" id="ARBA00025427"/>
    </source>
</evidence>
<dbReference type="InterPro" id="IPR000151">
    <property type="entry name" value="Ciliary_neurotrophic_fac_CNTF"/>
</dbReference>
<dbReference type="OrthoDB" id="9943465at2759"/>
<evidence type="ECO:0000256" key="11">
    <source>
        <dbReference type="ARBA" id="ARBA00023030"/>
    </source>
</evidence>
<keyword evidence="6" id="KW-0963">Cytoplasm</keyword>
<dbReference type="GO" id="GO:0005127">
    <property type="term" value="F:ciliary neurotrophic factor receptor binding"/>
    <property type="evidence" value="ECO:0007669"/>
    <property type="project" value="InterPro"/>
</dbReference>
<dbReference type="GO" id="GO:0030154">
    <property type="term" value="P:cell differentiation"/>
    <property type="evidence" value="ECO:0007669"/>
    <property type="project" value="UniProtKB-KW"/>
</dbReference>
<dbReference type="GO" id="GO:0043524">
    <property type="term" value="P:negative regulation of neuron apoptotic process"/>
    <property type="evidence" value="ECO:0007669"/>
    <property type="project" value="InterPro"/>
</dbReference>
<sequence>MIGLQFACEIEGRMNGHAKNMHLKKSMKSIATLLSFLLLMAVHSTRMVGASRNHPCRKTLQRTFKLAKVVQSEASELFIIYKASQGEGSEFLCTAPVNNIPDPNISGLEASERISSIYTHLQSFIPHLKRVYEQQTDLQLPTSPMLPKLLGVSANSRNLALSINDFYHRAFPNLPLPEPAGGPTTLPPPLNVFQQKVYGCMVLKTYKEFTSNVSKEFKSFRGKVCRRRMKTNALF</sequence>
<dbReference type="GO" id="GO:0005615">
    <property type="term" value="C:extracellular space"/>
    <property type="evidence" value="ECO:0007669"/>
    <property type="project" value="UniProtKB-KW"/>
</dbReference>
<evidence type="ECO:0000256" key="10">
    <source>
        <dbReference type="ARBA" id="ARBA00022902"/>
    </source>
</evidence>
<dbReference type="EMBL" id="AB766229">
    <property type="protein sequence ID" value="BAN29070.1"/>
    <property type="molecule type" value="mRNA"/>
</dbReference>
<dbReference type="Pfam" id="PF01291">
    <property type="entry name" value="LIF_OSM"/>
    <property type="match status" value="1"/>
</dbReference>
<proteinExistence type="evidence at transcript level"/>
<organism evidence="13">
    <name type="scientific">Oryzias latipes</name>
    <name type="common">Japanese rice fish</name>
    <name type="synonym">Japanese killifish</name>
    <dbReference type="NCBI Taxonomy" id="8090"/>
    <lineage>
        <taxon>Eukaryota</taxon>
        <taxon>Metazoa</taxon>
        <taxon>Chordata</taxon>
        <taxon>Craniata</taxon>
        <taxon>Vertebrata</taxon>
        <taxon>Euteleostomi</taxon>
        <taxon>Actinopterygii</taxon>
        <taxon>Neopterygii</taxon>
        <taxon>Teleostei</taxon>
        <taxon>Neoteleostei</taxon>
        <taxon>Acanthomorphata</taxon>
        <taxon>Ovalentaria</taxon>
        <taxon>Atherinomorphae</taxon>
        <taxon>Beloniformes</taxon>
        <taxon>Adrianichthyidae</taxon>
        <taxon>Oryziinae</taxon>
        <taxon>Oryzias</taxon>
    </lineage>
</organism>
<dbReference type="InterPro" id="IPR001581">
    <property type="entry name" value="Leukemia_IF/oncostatin"/>
</dbReference>
<dbReference type="CTD" id="555717"/>
<keyword evidence="10" id="KW-0524">Neurogenesis</keyword>
<keyword evidence="7" id="KW-0202">Cytokine</keyword>
<evidence type="ECO:0000256" key="9">
    <source>
        <dbReference type="ARBA" id="ARBA00022782"/>
    </source>
</evidence>
<dbReference type="AlphaFoldDB" id="A0A060N3C7"/>
<evidence type="ECO:0000256" key="5">
    <source>
        <dbReference type="ARBA" id="ARBA00022473"/>
    </source>
</evidence>
<gene>
    <name evidence="13" type="primary">LIF</name>
</gene>
<dbReference type="KEGG" id="ola:101160427"/>
<dbReference type="GeneID" id="101160427"/>
<evidence type="ECO:0000256" key="2">
    <source>
        <dbReference type="ARBA" id="ARBA00004613"/>
    </source>
</evidence>
<reference evidence="13" key="1">
    <citation type="submission" date="2012-11" db="EMBL/GenBank/DDBJ databases">
        <title>Leukemia inhibitory factor (LIF) promotes spermatogonial proliferation in a teleost fish, the medaka Oryzias latipes.</title>
        <authorList>
            <person name="Yamashita M."/>
        </authorList>
    </citation>
    <scope>NUCLEOTIDE SEQUENCE</scope>
    <source>
        <tissue evidence="13">Ovary</tissue>
    </source>
</reference>
<evidence type="ECO:0000256" key="7">
    <source>
        <dbReference type="ARBA" id="ARBA00022514"/>
    </source>
</evidence>
<dbReference type="SMR" id="A0A060N3C7"/>
<dbReference type="GO" id="GO:0005737">
    <property type="term" value="C:cytoplasm"/>
    <property type="evidence" value="ECO:0007669"/>
    <property type="project" value="UniProtKB-SubCell"/>
</dbReference>
<keyword evidence="11" id="KW-0339">Growth factor</keyword>
<dbReference type="GO" id="GO:0007399">
    <property type="term" value="P:nervous system development"/>
    <property type="evidence" value="ECO:0007669"/>
    <property type="project" value="UniProtKB-KW"/>
</dbReference>
<comment type="similarity">
    <text evidence="3">Belongs to the CNTF family.</text>
</comment>
<dbReference type="GO" id="GO:0006955">
    <property type="term" value="P:immune response"/>
    <property type="evidence" value="ECO:0007669"/>
    <property type="project" value="InterPro"/>
</dbReference>
<keyword evidence="5" id="KW-0217">Developmental protein</keyword>
<dbReference type="GO" id="GO:0008083">
    <property type="term" value="F:growth factor activity"/>
    <property type="evidence" value="ECO:0007669"/>
    <property type="project" value="UniProtKB-KW"/>
</dbReference>
<dbReference type="PANTHER" id="PTHR15196:SF0">
    <property type="entry name" value="CILIARY NEUROTROPHIC FACTOR"/>
    <property type="match status" value="1"/>
</dbReference>
<keyword evidence="9" id="KW-0221">Differentiation</keyword>
<protein>
    <recommendedName>
        <fullName evidence="4">Ciliary neurotrophic factor</fullName>
    </recommendedName>
</protein>
<keyword evidence="8" id="KW-0964">Secreted</keyword>
<comment type="subcellular location">
    <subcellularLocation>
        <location evidence="1">Cytoplasm</location>
    </subcellularLocation>
    <subcellularLocation>
        <location evidence="2">Secreted</location>
    </subcellularLocation>
</comment>
<dbReference type="GO" id="GO:0070120">
    <property type="term" value="P:ciliary neurotrophic factor-mediated signaling pathway"/>
    <property type="evidence" value="ECO:0007669"/>
    <property type="project" value="InterPro"/>
</dbReference>
<dbReference type="PANTHER" id="PTHR15196">
    <property type="entry name" value="CILIARY NEUROTROPHIC FACTOR"/>
    <property type="match status" value="1"/>
</dbReference>
<name>A0A060N3C7_ORYLA</name>